<dbReference type="Proteomes" id="UP001140206">
    <property type="component" value="Chromosome 2"/>
</dbReference>
<comment type="caution">
    <text evidence="2">The sequence shown here is derived from an EMBL/GenBank/DDBJ whole genome shotgun (WGS) entry which is preliminary data.</text>
</comment>
<protein>
    <recommendedName>
        <fullName evidence="1">Agenet domain-containing protein</fullName>
    </recommendedName>
</protein>
<feature type="domain" description="Agenet" evidence="1">
    <location>
        <begin position="290"/>
        <end position="357"/>
    </location>
</feature>
<dbReference type="AlphaFoldDB" id="A0AAV8FYU0"/>
<evidence type="ECO:0000313" key="2">
    <source>
        <dbReference type="EMBL" id="KAJ4798635.1"/>
    </source>
</evidence>
<dbReference type="SMART" id="SM00743">
    <property type="entry name" value="Agenet"/>
    <property type="match status" value="5"/>
</dbReference>
<dbReference type="Pfam" id="PF05641">
    <property type="entry name" value="Agenet"/>
    <property type="match status" value="4"/>
</dbReference>
<dbReference type="InterPro" id="IPR008395">
    <property type="entry name" value="Agenet-like_dom"/>
</dbReference>
<name>A0AAV8FYU0_9POAL</name>
<dbReference type="CDD" id="cd20406">
    <property type="entry name" value="Tudor_Agenet_AtDUF_rpt2_4"/>
    <property type="match status" value="2"/>
</dbReference>
<feature type="domain" description="Agenet" evidence="1">
    <location>
        <begin position="8"/>
        <end position="77"/>
    </location>
</feature>
<dbReference type="InterPro" id="IPR014002">
    <property type="entry name" value="Agenet_dom_plant"/>
</dbReference>
<feature type="domain" description="Agenet" evidence="1">
    <location>
        <begin position="217"/>
        <end position="275"/>
    </location>
</feature>
<keyword evidence="3" id="KW-1185">Reference proteome</keyword>
<dbReference type="Gene3D" id="2.30.30.140">
    <property type="match status" value="1"/>
</dbReference>
<sequence length="436" mass="49681">MPRKGLKMKIAIGDKVEVRSAESSKEGVYYFSATVIGSLPKVRSYTVSYPPPCTTFSNNIHETVDDTRVRPLPPPFSSSSFRLHDCVDVFRDGVWWPGVVVRPGSDTVDVCFPLPREVFTFHSSQLRAHLEFLSHHWVLPQDQDQNLPASIFHKGARVEVSQLIEYSSPPLPFARFPATVAKRFWENYYLVDYSHVARQEVVHLHHLRPRPRCASVVSFSANDSVEAFYESGWHPGTVLMVFKRPVSKYAVRLPHLNKEMDFKKLHLRPCFERLHGSWRPSSQKNPDAKIKFTKGMVVEVSSDEEGFQGAWFGGTIIGPVRASFRVEYHKLSTDDETALLQETIDPSHIRPVPPETCCGPDPLRLLEEVDAYCNDGWWVGSVSKVLGKNQYKVCFKDWKEEREFEHNELRPHYDWVGGRWVRASLALESGAVASAS</sequence>
<proteinExistence type="predicted"/>
<organism evidence="2 3">
    <name type="scientific">Rhynchospora pubera</name>
    <dbReference type="NCBI Taxonomy" id="906938"/>
    <lineage>
        <taxon>Eukaryota</taxon>
        <taxon>Viridiplantae</taxon>
        <taxon>Streptophyta</taxon>
        <taxon>Embryophyta</taxon>
        <taxon>Tracheophyta</taxon>
        <taxon>Spermatophyta</taxon>
        <taxon>Magnoliopsida</taxon>
        <taxon>Liliopsida</taxon>
        <taxon>Poales</taxon>
        <taxon>Cyperaceae</taxon>
        <taxon>Cyperoideae</taxon>
        <taxon>Rhynchosporeae</taxon>
        <taxon>Rhynchospora</taxon>
    </lineage>
</organism>
<accession>A0AAV8FYU0</accession>
<dbReference type="EMBL" id="JAMFTS010000002">
    <property type="protein sequence ID" value="KAJ4798635.1"/>
    <property type="molecule type" value="Genomic_DNA"/>
</dbReference>
<reference evidence="2" key="1">
    <citation type="submission" date="2022-08" db="EMBL/GenBank/DDBJ databases">
        <authorList>
            <person name="Marques A."/>
        </authorList>
    </citation>
    <scope>NUCLEOTIDE SEQUENCE</scope>
    <source>
        <strain evidence="2">RhyPub2mFocal</strain>
        <tissue evidence="2">Leaves</tissue>
    </source>
</reference>
<feature type="domain" description="Agenet" evidence="1">
    <location>
        <begin position="361"/>
        <end position="417"/>
    </location>
</feature>
<evidence type="ECO:0000313" key="3">
    <source>
        <dbReference type="Proteomes" id="UP001140206"/>
    </source>
</evidence>
<dbReference type="PANTHER" id="PTHR31917">
    <property type="entry name" value="AGENET DOMAIN-CONTAINING PROTEIN-RELATED"/>
    <property type="match status" value="1"/>
</dbReference>
<gene>
    <name evidence="2" type="ORF">LUZ62_049881</name>
</gene>
<feature type="domain" description="Agenet" evidence="1">
    <location>
        <begin position="79"/>
        <end position="134"/>
    </location>
</feature>
<dbReference type="PANTHER" id="PTHR31917:SF147">
    <property type="entry name" value="AGENET DOMAIN-CONTAINING PROTEIN"/>
    <property type="match status" value="1"/>
</dbReference>
<dbReference type="CDD" id="cd20405">
    <property type="entry name" value="Tudor_Agenet_AtDUF_rpt1_3"/>
    <property type="match status" value="1"/>
</dbReference>
<evidence type="ECO:0000259" key="1">
    <source>
        <dbReference type="SMART" id="SM00743"/>
    </source>
</evidence>